<dbReference type="InterPro" id="IPR007568">
    <property type="entry name" value="RTA1"/>
</dbReference>
<reference evidence="6" key="1">
    <citation type="journal article" date="2020" name="Stud. Mycol.">
        <title>101 Dothideomycetes genomes: a test case for predicting lifestyles and emergence of pathogens.</title>
        <authorList>
            <person name="Haridas S."/>
            <person name="Albert R."/>
            <person name="Binder M."/>
            <person name="Bloem J."/>
            <person name="Labutti K."/>
            <person name="Salamov A."/>
            <person name="Andreopoulos B."/>
            <person name="Baker S."/>
            <person name="Barry K."/>
            <person name="Bills G."/>
            <person name="Bluhm B."/>
            <person name="Cannon C."/>
            <person name="Castanera R."/>
            <person name="Culley D."/>
            <person name="Daum C."/>
            <person name="Ezra D."/>
            <person name="Gonzalez J."/>
            <person name="Henrissat B."/>
            <person name="Kuo A."/>
            <person name="Liang C."/>
            <person name="Lipzen A."/>
            <person name="Lutzoni F."/>
            <person name="Magnuson J."/>
            <person name="Mondo S."/>
            <person name="Nolan M."/>
            <person name="Ohm R."/>
            <person name="Pangilinan J."/>
            <person name="Park H.-J."/>
            <person name="Ramirez L."/>
            <person name="Alfaro M."/>
            <person name="Sun H."/>
            <person name="Tritt A."/>
            <person name="Yoshinaga Y."/>
            <person name="Zwiers L.-H."/>
            <person name="Turgeon B."/>
            <person name="Goodwin S."/>
            <person name="Spatafora J."/>
            <person name="Crous P."/>
            <person name="Grigoriev I."/>
        </authorList>
    </citation>
    <scope>NUCLEOTIDE SEQUENCE</scope>
    <source>
        <strain evidence="6">CBS 115976</strain>
    </source>
</reference>
<keyword evidence="2 5" id="KW-0812">Transmembrane</keyword>
<dbReference type="OrthoDB" id="1844152at2759"/>
<name>A0A6A6TYP3_9PEZI</name>
<dbReference type="PANTHER" id="PTHR31465:SF7">
    <property type="entry name" value="SPHINGOID LONG-CHAIN BASE TRANSPORTER RSB1"/>
    <property type="match status" value="1"/>
</dbReference>
<feature type="transmembrane region" description="Helical" evidence="5">
    <location>
        <begin position="108"/>
        <end position="128"/>
    </location>
</feature>
<feature type="transmembrane region" description="Helical" evidence="5">
    <location>
        <begin position="148"/>
        <end position="167"/>
    </location>
</feature>
<feature type="transmembrane region" description="Helical" evidence="5">
    <location>
        <begin position="187"/>
        <end position="211"/>
    </location>
</feature>
<feature type="transmembrane region" description="Helical" evidence="5">
    <location>
        <begin position="47"/>
        <end position="67"/>
    </location>
</feature>
<evidence type="ECO:0000256" key="2">
    <source>
        <dbReference type="ARBA" id="ARBA00022692"/>
    </source>
</evidence>
<organism evidence="6 7">
    <name type="scientific">Microthyrium microscopicum</name>
    <dbReference type="NCBI Taxonomy" id="703497"/>
    <lineage>
        <taxon>Eukaryota</taxon>
        <taxon>Fungi</taxon>
        <taxon>Dikarya</taxon>
        <taxon>Ascomycota</taxon>
        <taxon>Pezizomycotina</taxon>
        <taxon>Dothideomycetes</taxon>
        <taxon>Dothideomycetes incertae sedis</taxon>
        <taxon>Microthyriales</taxon>
        <taxon>Microthyriaceae</taxon>
        <taxon>Microthyrium</taxon>
    </lineage>
</organism>
<dbReference type="Proteomes" id="UP000799302">
    <property type="component" value="Unassembled WGS sequence"/>
</dbReference>
<dbReference type="EMBL" id="MU004244">
    <property type="protein sequence ID" value="KAF2663794.1"/>
    <property type="molecule type" value="Genomic_DNA"/>
</dbReference>
<dbReference type="PANTHER" id="PTHR31465">
    <property type="entry name" value="PROTEIN RTA1-RELATED"/>
    <property type="match status" value="1"/>
</dbReference>
<feature type="transmembrane region" description="Helical" evidence="5">
    <location>
        <begin position="279"/>
        <end position="297"/>
    </location>
</feature>
<proteinExistence type="predicted"/>
<evidence type="ECO:0000313" key="6">
    <source>
        <dbReference type="EMBL" id="KAF2663794.1"/>
    </source>
</evidence>
<dbReference type="Pfam" id="PF04479">
    <property type="entry name" value="RTA1"/>
    <property type="match status" value="1"/>
</dbReference>
<evidence type="ECO:0000256" key="4">
    <source>
        <dbReference type="ARBA" id="ARBA00023136"/>
    </source>
</evidence>
<evidence type="ECO:0000256" key="5">
    <source>
        <dbReference type="SAM" id="Phobius"/>
    </source>
</evidence>
<evidence type="ECO:0000313" key="7">
    <source>
        <dbReference type="Proteomes" id="UP000799302"/>
    </source>
</evidence>
<comment type="subcellular location">
    <subcellularLocation>
        <location evidence="1">Membrane</location>
        <topology evidence="1">Multi-pass membrane protein</topology>
    </subcellularLocation>
</comment>
<dbReference type="GO" id="GO:0005886">
    <property type="term" value="C:plasma membrane"/>
    <property type="evidence" value="ECO:0007669"/>
    <property type="project" value="TreeGrafter"/>
</dbReference>
<keyword evidence="4 5" id="KW-0472">Membrane</keyword>
<protein>
    <submittedName>
        <fullName evidence="6">Parasitic phase-specific protein PSP-1</fullName>
    </submittedName>
</protein>
<evidence type="ECO:0000256" key="1">
    <source>
        <dbReference type="ARBA" id="ARBA00004141"/>
    </source>
</evidence>
<dbReference type="GO" id="GO:0000324">
    <property type="term" value="C:fungal-type vacuole"/>
    <property type="evidence" value="ECO:0007669"/>
    <property type="project" value="TreeGrafter"/>
</dbReference>
<gene>
    <name evidence="6" type="ORF">BT63DRAFT_430062</name>
</gene>
<keyword evidence="3 5" id="KW-1133">Transmembrane helix</keyword>
<accession>A0A6A6TYP3</accession>
<keyword evidence="7" id="KW-1185">Reference proteome</keyword>
<evidence type="ECO:0000256" key="3">
    <source>
        <dbReference type="ARBA" id="ARBA00022989"/>
    </source>
</evidence>
<sequence>MVTTSTGEFAPAACYSNDFAIRKACRESCTFDTCSLSLSYWSYLPSYAANGLFLALFTISLLAYLAQGLIRRRFIGFTIAMLLGSILEVLGYAARVWAHAQPFVENPFLLQIIGLTIAPAFYAAGIYFCLSRIIITFGAENSRLPAKWYPRIFITCDFFSLILQATGGGMASTATHLNKNPAAGNHIMVAGLAFQVFTLLIFILLALDFGFTTLKRIRQMGKSEALDPTHQKLRDSKKFKLFLIALAFATLCIFTRSVYRVAELSEGWQGHLIKTQKYFIGLEGAIVAAGVLALNAFHPAYCMREAFE</sequence>
<dbReference type="AlphaFoldDB" id="A0A6A6TYP3"/>
<feature type="transmembrane region" description="Helical" evidence="5">
    <location>
        <begin position="241"/>
        <end position="259"/>
    </location>
</feature>
<feature type="transmembrane region" description="Helical" evidence="5">
    <location>
        <begin position="74"/>
        <end position="96"/>
    </location>
</feature>